<feature type="domain" description="Beta-lactamase-related" evidence="1">
    <location>
        <begin position="51"/>
        <end position="350"/>
    </location>
</feature>
<protein>
    <submittedName>
        <fullName evidence="2">Serine hydrolase domain-containing protein</fullName>
    </submittedName>
</protein>
<dbReference type="Gene3D" id="3.40.710.10">
    <property type="entry name" value="DD-peptidase/beta-lactamase superfamily"/>
    <property type="match status" value="1"/>
</dbReference>
<dbReference type="Pfam" id="PF00144">
    <property type="entry name" value="Beta-lactamase"/>
    <property type="match status" value="1"/>
</dbReference>
<dbReference type="SUPFAM" id="SSF56601">
    <property type="entry name" value="beta-lactamase/transpeptidase-like"/>
    <property type="match status" value="1"/>
</dbReference>
<dbReference type="GO" id="GO:0016787">
    <property type="term" value="F:hydrolase activity"/>
    <property type="evidence" value="ECO:0007669"/>
    <property type="project" value="UniProtKB-KW"/>
</dbReference>
<sequence>MTSHSDSPADAADRLHAPAPVRDALHALLSAAPEASTTAIGLHRKGRRALLVRGRTAHHGGVPADAGTRFEVGSLTKTFTALLLAEQAARGELDLHDPLARHLPAGTALPPNGTVFTLTHLATHTSGLPRLPPGLLRSAAPRLLTNPYARFTTDDVLHALARTRLRAAPSTRVRYSNFGVGLLGYALTGAASLGHTSYPALLEDRVLVPFDLRDTGCTTTAPTGSTQVTGHWRRRVRPPFCIPGLAAAGALRSSARDLLTFVENLLDPASAQVPIALRAALFDVQRPRLRLPRGSGLALIWNIRPRRDGSHLYHHSGGTRGCTAFAGFNPHHGTALVALTNTAPGAGNTLIQDAYTTLLAL</sequence>
<name>A0ABP5UTD0_9ACTN</name>
<gene>
    <name evidence="2" type="ORF">GCM10010255_12290</name>
</gene>
<keyword evidence="2" id="KW-0378">Hydrolase</keyword>
<proteinExistence type="predicted"/>
<dbReference type="InterPro" id="IPR050491">
    <property type="entry name" value="AmpC-like"/>
</dbReference>
<keyword evidence="3" id="KW-1185">Reference proteome</keyword>
<evidence type="ECO:0000313" key="3">
    <source>
        <dbReference type="Proteomes" id="UP001499986"/>
    </source>
</evidence>
<comment type="caution">
    <text evidence="2">The sequence shown here is derived from an EMBL/GenBank/DDBJ whole genome shotgun (WGS) entry which is preliminary data.</text>
</comment>
<dbReference type="Proteomes" id="UP001499986">
    <property type="component" value="Unassembled WGS sequence"/>
</dbReference>
<accession>A0ABP5UTD0</accession>
<organism evidence="2 3">
    <name type="scientific">Streptomyces coeruleofuscus</name>
    <dbReference type="NCBI Taxonomy" id="66879"/>
    <lineage>
        <taxon>Bacteria</taxon>
        <taxon>Bacillati</taxon>
        <taxon>Actinomycetota</taxon>
        <taxon>Actinomycetes</taxon>
        <taxon>Kitasatosporales</taxon>
        <taxon>Streptomycetaceae</taxon>
        <taxon>Streptomyces</taxon>
    </lineage>
</organism>
<evidence type="ECO:0000313" key="2">
    <source>
        <dbReference type="EMBL" id="GAA2386484.1"/>
    </source>
</evidence>
<dbReference type="PANTHER" id="PTHR46825">
    <property type="entry name" value="D-ALANYL-D-ALANINE-CARBOXYPEPTIDASE/ENDOPEPTIDASE AMPH"/>
    <property type="match status" value="1"/>
</dbReference>
<dbReference type="EMBL" id="BAAASE010000001">
    <property type="protein sequence ID" value="GAA2386484.1"/>
    <property type="molecule type" value="Genomic_DNA"/>
</dbReference>
<dbReference type="InterPro" id="IPR001466">
    <property type="entry name" value="Beta-lactam-related"/>
</dbReference>
<reference evidence="3" key="1">
    <citation type="journal article" date="2019" name="Int. J. Syst. Evol. Microbiol.">
        <title>The Global Catalogue of Microorganisms (GCM) 10K type strain sequencing project: providing services to taxonomists for standard genome sequencing and annotation.</title>
        <authorList>
            <consortium name="The Broad Institute Genomics Platform"/>
            <consortium name="The Broad Institute Genome Sequencing Center for Infectious Disease"/>
            <person name="Wu L."/>
            <person name="Ma J."/>
        </authorList>
    </citation>
    <scope>NUCLEOTIDE SEQUENCE [LARGE SCALE GENOMIC DNA]</scope>
    <source>
        <strain evidence="3">JCM 4358</strain>
    </source>
</reference>
<dbReference type="InterPro" id="IPR012338">
    <property type="entry name" value="Beta-lactam/transpept-like"/>
</dbReference>
<dbReference type="RefSeq" id="WP_086852865.1">
    <property type="nucleotide sequence ID" value="NZ_BAAASE010000001.1"/>
</dbReference>
<evidence type="ECO:0000259" key="1">
    <source>
        <dbReference type="Pfam" id="PF00144"/>
    </source>
</evidence>
<dbReference type="PANTHER" id="PTHR46825:SF7">
    <property type="entry name" value="D-ALANYL-D-ALANINE CARBOXYPEPTIDASE"/>
    <property type="match status" value="1"/>
</dbReference>